<dbReference type="EMBL" id="JH668425">
    <property type="protein sequence ID" value="KAG6452493.1"/>
    <property type="molecule type" value="Genomic_DNA"/>
</dbReference>
<comment type="caution">
    <text evidence="1">The sequence shown here is derived from an EMBL/GenBank/DDBJ whole genome shotgun (WGS) entry which is preliminary data.</text>
</comment>
<reference evidence="1" key="1">
    <citation type="journal article" date="2016" name="Insect Biochem. Mol. Biol.">
        <title>Multifaceted biological insights from a draft genome sequence of the tobacco hornworm moth, Manduca sexta.</title>
        <authorList>
            <person name="Kanost M.R."/>
            <person name="Arrese E.L."/>
            <person name="Cao X."/>
            <person name="Chen Y.R."/>
            <person name="Chellapilla S."/>
            <person name="Goldsmith M.R."/>
            <person name="Grosse-Wilde E."/>
            <person name="Heckel D.G."/>
            <person name="Herndon N."/>
            <person name="Jiang H."/>
            <person name="Papanicolaou A."/>
            <person name="Qu J."/>
            <person name="Soulages J.L."/>
            <person name="Vogel H."/>
            <person name="Walters J."/>
            <person name="Waterhouse R.M."/>
            <person name="Ahn S.J."/>
            <person name="Almeida F.C."/>
            <person name="An C."/>
            <person name="Aqrawi P."/>
            <person name="Bretschneider A."/>
            <person name="Bryant W.B."/>
            <person name="Bucks S."/>
            <person name="Chao H."/>
            <person name="Chevignon G."/>
            <person name="Christen J.M."/>
            <person name="Clarke D.F."/>
            <person name="Dittmer N.T."/>
            <person name="Ferguson L.C.F."/>
            <person name="Garavelou S."/>
            <person name="Gordon K.H.J."/>
            <person name="Gunaratna R.T."/>
            <person name="Han Y."/>
            <person name="Hauser F."/>
            <person name="He Y."/>
            <person name="Heidel-Fischer H."/>
            <person name="Hirsh A."/>
            <person name="Hu Y."/>
            <person name="Jiang H."/>
            <person name="Kalra D."/>
            <person name="Klinner C."/>
            <person name="Konig C."/>
            <person name="Kovar C."/>
            <person name="Kroll A.R."/>
            <person name="Kuwar S.S."/>
            <person name="Lee S.L."/>
            <person name="Lehman R."/>
            <person name="Li K."/>
            <person name="Li Z."/>
            <person name="Liang H."/>
            <person name="Lovelace S."/>
            <person name="Lu Z."/>
            <person name="Mansfield J.H."/>
            <person name="McCulloch K.J."/>
            <person name="Mathew T."/>
            <person name="Morton B."/>
            <person name="Muzny D.M."/>
            <person name="Neunemann D."/>
            <person name="Ongeri F."/>
            <person name="Pauchet Y."/>
            <person name="Pu L.L."/>
            <person name="Pyrousis I."/>
            <person name="Rao X.J."/>
            <person name="Redding A."/>
            <person name="Roesel C."/>
            <person name="Sanchez-Gracia A."/>
            <person name="Schaack S."/>
            <person name="Shukla A."/>
            <person name="Tetreau G."/>
            <person name="Wang Y."/>
            <person name="Xiong G.H."/>
            <person name="Traut W."/>
            <person name="Walsh T.K."/>
            <person name="Worley K.C."/>
            <person name="Wu D."/>
            <person name="Wu W."/>
            <person name="Wu Y.Q."/>
            <person name="Zhang X."/>
            <person name="Zou Z."/>
            <person name="Zucker H."/>
            <person name="Briscoe A.D."/>
            <person name="Burmester T."/>
            <person name="Clem R.J."/>
            <person name="Feyereisen R."/>
            <person name="Grimmelikhuijzen C.J.P."/>
            <person name="Hamodrakas S.J."/>
            <person name="Hansson B.S."/>
            <person name="Huguet E."/>
            <person name="Jermiin L.S."/>
            <person name="Lan Q."/>
            <person name="Lehman H.K."/>
            <person name="Lorenzen M."/>
            <person name="Merzendorfer H."/>
            <person name="Michalopoulos I."/>
            <person name="Morton D.B."/>
            <person name="Muthukrishnan S."/>
            <person name="Oakeshott J.G."/>
            <person name="Palmer W."/>
            <person name="Park Y."/>
            <person name="Passarelli A.L."/>
            <person name="Rozas J."/>
            <person name="Schwartz L.M."/>
            <person name="Smith W."/>
            <person name="Southgate A."/>
            <person name="Vilcinskas A."/>
            <person name="Vogt R."/>
            <person name="Wang P."/>
            <person name="Werren J."/>
            <person name="Yu X.Q."/>
            <person name="Zhou J.J."/>
            <person name="Brown S.J."/>
            <person name="Scherer S.E."/>
            <person name="Richards S."/>
            <person name="Blissard G.W."/>
        </authorList>
    </citation>
    <scope>NUCLEOTIDE SEQUENCE</scope>
</reference>
<protein>
    <recommendedName>
        <fullName evidence="3">Endonuclease-reverse transcriptase</fullName>
    </recommendedName>
</protein>
<evidence type="ECO:0008006" key="3">
    <source>
        <dbReference type="Google" id="ProtNLM"/>
    </source>
</evidence>
<accession>A0A922CP01</accession>
<organism evidence="1 2">
    <name type="scientific">Manduca sexta</name>
    <name type="common">Tobacco hawkmoth</name>
    <name type="synonym">Tobacco hornworm</name>
    <dbReference type="NCBI Taxonomy" id="7130"/>
    <lineage>
        <taxon>Eukaryota</taxon>
        <taxon>Metazoa</taxon>
        <taxon>Ecdysozoa</taxon>
        <taxon>Arthropoda</taxon>
        <taxon>Hexapoda</taxon>
        <taxon>Insecta</taxon>
        <taxon>Pterygota</taxon>
        <taxon>Neoptera</taxon>
        <taxon>Endopterygota</taxon>
        <taxon>Lepidoptera</taxon>
        <taxon>Glossata</taxon>
        <taxon>Ditrysia</taxon>
        <taxon>Bombycoidea</taxon>
        <taxon>Sphingidae</taxon>
        <taxon>Sphinginae</taxon>
        <taxon>Sphingini</taxon>
        <taxon>Manduca</taxon>
    </lineage>
</organism>
<sequence length="183" mass="21766">MSFKKSRSQDELMRRINIAWNKFWSFKEILKSNISLKLKKKVLDSYILPSLSYASQTLIFNKKTSNKILTTQRAMERSILNLKLKHKRRNIDIRKRTKVIDALQHCKTLKWKWAGHIARMSDERWAKKITTWKGPVGKRNKGRPVEKWLDEILKVAGKNWLQKAKDRNMWRNMEEAFTLQGGP</sequence>
<dbReference type="AlphaFoldDB" id="A0A922CP01"/>
<reference evidence="1" key="2">
    <citation type="submission" date="2020-12" db="EMBL/GenBank/DDBJ databases">
        <authorList>
            <person name="Kanost M."/>
        </authorList>
    </citation>
    <scope>NUCLEOTIDE SEQUENCE</scope>
</reference>
<evidence type="ECO:0000313" key="2">
    <source>
        <dbReference type="Proteomes" id="UP000791440"/>
    </source>
</evidence>
<evidence type="ECO:0000313" key="1">
    <source>
        <dbReference type="EMBL" id="KAG6452493.1"/>
    </source>
</evidence>
<keyword evidence="2" id="KW-1185">Reference proteome</keyword>
<dbReference type="Proteomes" id="UP000791440">
    <property type="component" value="Unassembled WGS sequence"/>
</dbReference>
<proteinExistence type="predicted"/>
<gene>
    <name evidence="1" type="ORF">O3G_MSEX007653</name>
</gene>
<name>A0A922CP01_MANSE</name>